<sequence>MEMNIDNEIKKVTLWPLVRINNNTLQNGGLMQALKAKGNRQTIKKLVALKKSAQEDSAYRMATRLHAVILNLEGRPPGDVAETLKVNRTNVPAWIRTWNQYGIDGLLEGHRCGRPAGLSLDEKERLLDIVESGPIAYGYDTGVWTSVIIAKTIENEFGLEYHPGHVRKLLKQIGISFQRPTYRLVKADPVARNKWTRYTYPTLKKKPLKKKR</sequence>
<dbReference type="InterPro" id="IPR025959">
    <property type="entry name" value="Winged_HTH_dom"/>
</dbReference>
<dbReference type="Pfam" id="PF13592">
    <property type="entry name" value="HTH_33"/>
    <property type="match status" value="1"/>
</dbReference>
<evidence type="ECO:0000313" key="3">
    <source>
        <dbReference type="Proteomes" id="UP000221734"/>
    </source>
</evidence>
<feature type="domain" description="Winged helix-turn helix" evidence="1">
    <location>
        <begin position="141"/>
        <end position="196"/>
    </location>
</feature>
<name>A0A2C9CK56_KUEST</name>
<evidence type="ECO:0000259" key="1">
    <source>
        <dbReference type="Pfam" id="PF13592"/>
    </source>
</evidence>
<dbReference type="Pfam" id="PF13551">
    <property type="entry name" value="HTH_29"/>
    <property type="match status" value="1"/>
</dbReference>
<dbReference type="SUPFAM" id="SSF46689">
    <property type="entry name" value="Homeodomain-like"/>
    <property type="match status" value="1"/>
</dbReference>
<dbReference type="AlphaFoldDB" id="A0A2C9CK56"/>
<dbReference type="Proteomes" id="UP000221734">
    <property type="component" value="Chromosome Kuenenia_stuttgartiensis_MBR1"/>
</dbReference>
<organism evidence="2 3">
    <name type="scientific">Kuenenia stuttgartiensis</name>
    <dbReference type="NCBI Taxonomy" id="174633"/>
    <lineage>
        <taxon>Bacteria</taxon>
        <taxon>Pseudomonadati</taxon>
        <taxon>Planctomycetota</taxon>
        <taxon>Candidatus Brocadiia</taxon>
        <taxon>Candidatus Brocadiales</taxon>
        <taxon>Candidatus Brocadiaceae</taxon>
        <taxon>Candidatus Kuenenia</taxon>
    </lineage>
</organism>
<protein>
    <recommendedName>
        <fullName evidence="1">Winged helix-turn helix domain-containing protein</fullName>
    </recommendedName>
</protein>
<reference evidence="3" key="1">
    <citation type="submission" date="2017-10" db="EMBL/GenBank/DDBJ databases">
        <authorList>
            <person name="Frank J."/>
        </authorList>
    </citation>
    <scope>NUCLEOTIDE SEQUENCE [LARGE SCALE GENOMIC DNA]</scope>
</reference>
<dbReference type="KEGG" id="kst:KSMBR1_3504"/>
<proteinExistence type="predicted"/>
<dbReference type="OrthoDB" id="270510at2"/>
<evidence type="ECO:0000313" key="2">
    <source>
        <dbReference type="EMBL" id="SOH05978.1"/>
    </source>
</evidence>
<gene>
    <name evidence="2" type="ORF">KSMBR1_3504</name>
</gene>
<dbReference type="EMBL" id="LT934425">
    <property type="protein sequence ID" value="SOH05978.1"/>
    <property type="molecule type" value="Genomic_DNA"/>
</dbReference>
<dbReference type="InterPro" id="IPR009057">
    <property type="entry name" value="Homeodomain-like_sf"/>
</dbReference>
<keyword evidence="3" id="KW-1185">Reference proteome</keyword>
<accession>A0A2C9CK56</accession>